<feature type="repeat" description="TPR" evidence="8">
    <location>
        <begin position="181"/>
        <end position="214"/>
    </location>
</feature>
<keyword evidence="6" id="KW-0677">Repeat</keyword>
<feature type="repeat" description="TPR" evidence="8">
    <location>
        <begin position="113"/>
        <end position="146"/>
    </location>
</feature>
<reference evidence="11" key="1">
    <citation type="journal article" date="2019" name="Int. J. Syst. Evol. Microbiol.">
        <title>The Global Catalogue of Microorganisms (GCM) 10K type strain sequencing project: providing services to taxonomists for standard genome sequencing and annotation.</title>
        <authorList>
            <consortium name="The Broad Institute Genomics Platform"/>
            <consortium name="The Broad Institute Genome Sequencing Center for Infectious Disease"/>
            <person name="Wu L."/>
            <person name="Ma J."/>
        </authorList>
    </citation>
    <scope>NUCLEOTIDE SEQUENCE [LARGE SCALE GENOMIC DNA]</scope>
    <source>
        <strain evidence="11">KCTC 23917</strain>
    </source>
</reference>
<dbReference type="RefSeq" id="WP_189358017.1">
    <property type="nucleotide sequence ID" value="NZ_BMYU01000008.1"/>
</dbReference>
<keyword evidence="11" id="KW-1185">Reference proteome</keyword>
<feature type="domain" description="O-GlcNAc transferase C-terminal" evidence="9">
    <location>
        <begin position="541"/>
        <end position="716"/>
    </location>
</feature>
<organism evidence="10 11">
    <name type="scientific">Undibacterium squillarum</name>
    <dbReference type="NCBI Taxonomy" id="1131567"/>
    <lineage>
        <taxon>Bacteria</taxon>
        <taxon>Pseudomonadati</taxon>
        <taxon>Pseudomonadota</taxon>
        <taxon>Betaproteobacteria</taxon>
        <taxon>Burkholderiales</taxon>
        <taxon>Oxalobacteraceae</taxon>
        <taxon>Undibacterium</taxon>
    </lineage>
</organism>
<keyword evidence="4" id="KW-0328">Glycosyltransferase</keyword>
<dbReference type="SUPFAM" id="SSF53756">
    <property type="entry name" value="UDP-Glycosyltransferase/glycogen phosphorylase"/>
    <property type="match status" value="1"/>
</dbReference>
<dbReference type="Gene3D" id="3.40.50.11380">
    <property type="match status" value="1"/>
</dbReference>
<evidence type="ECO:0000256" key="4">
    <source>
        <dbReference type="ARBA" id="ARBA00022676"/>
    </source>
</evidence>
<evidence type="ECO:0000256" key="3">
    <source>
        <dbReference type="ARBA" id="ARBA00011970"/>
    </source>
</evidence>
<proteinExistence type="inferred from homology"/>
<dbReference type="PROSITE" id="PS50293">
    <property type="entry name" value="TPR_REGION"/>
    <property type="match status" value="2"/>
</dbReference>
<dbReference type="InterPro" id="IPR029489">
    <property type="entry name" value="OGT/SEC/SPY_C"/>
</dbReference>
<feature type="domain" description="O-GlcNAc transferase C-terminal" evidence="9">
    <location>
        <begin position="366"/>
        <end position="515"/>
    </location>
</feature>
<dbReference type="Pfam" id="PF13424">
    <property type="entry name" value="TPR_12"/>
    <property type="match status" value="1"/>
</dbReference>
<evidence type="ECO:0000313" key="10">
    <source>
        <dbReference type="EMBL" id="GGX49203.1"/>
    </source>
</evidence>
<feature type="repeat" description="TPR" evidence="8">
    <location>
        <begin position="147"/>
        <end position="180"/>
    </location>
</feature>
<evidence type="ECO:0000256" key="5">
    <source>
        <dbReference type="ARBA" id="ARBA00022679"/>
    </source>
</evidence>
<keyword evidence="5" id="KW-0808">Transferase</keyword>
<dbReference type="Gene3D" id="1.25.40.10">
    <property type="entry name" value="Tetratricopeptide repeat domain"/>
    <property type="match status" value="1"/>
</dbReference>
<dbReference type="EC" id="2.4.1.255" evidence="3"/>
<dbReference type="Pfam" id="PF13181">
    <property type="entry name" value="TPR_8"/>
    <property type="match status" value="1"/>
</dbReference>
<keyword evidence="7 8" id="KW-0802">TPR repeat</keyword>
<dbReference type="SUPFAM" id="SSF48452">
    <property type="entry name" value="TPR-like"/>
    <property type="match status" value="2"/>
</dbReference>
<evidence type="ECO:0000259" key="9">
    <source>
        <dbReference type="Pfam" id="PF13844"/>
    </source>
</evidence>
<evidence type="ECO:0000256" key="6">
    <source>
        <dbReference type="ARBA" id="ARBA00022737"/>
    </source>
</evidence>
<dbReference type="PANTHER" id="PTHR44835:SF1">
    <property type="entry name" value="PROTEIN O-GLCNAC TRANSFERASE"/>
    <property type="match status" value="1"/>
</dbReference>
<protein>
    <recommendedName>
        <fullName evidence="3">protein O-GlcNAc transferase</fullName>
        <ecNumber evidence="3">2.4.1.255</ecNumber>
    </recommendedName>
</protein>
<dbReference type="InterPro" id="IPR019734">
    <property type="entry name" value="TPR_rpt"/>
</dbReference>
<evidence type="ECO:0000256" key="8">
    <source>
        <dbReference type="PROSITE-ProRule" id="PRU00339"/>
    </source>
</evidence>
<evidence type="ECO:0000256" key="7">
    <source>
        <dbReference type="ARBA" id="ARBA00022803"/>
    </source>
</evidence>
<sequence>MNKKANSVGEMLRNVRAAKAVGDYERAYLLGERLLSTYPLNADAMTEHSESCLRTGKAIRALEWICQRRQSGVRLAAGNREFYVVLEQLLSIRHFPEMEQASRWLIERFPKDDQLLNYLGIALLETSQFTEAREVLEQAVQRLPDNPSVLSNYGYALVSLEKSEAAVPYLRKAIELSPTLFVAYNNLGNALRWMGRYDEAISVYLAAIRIAPEQPYVYNNLGLAYTATRAYDQAIASYQKVLELQPDLSQVYPNYIDALRQARRNKEAISLAMEVMERCAAIPEYWAAFGDVLRESAHVDQAIEAYIKALSFNRSDIQSFNRKVYSNLLFCMNYHADLSADLIYQTYKEFDQRFGEPGKRYWRSFSQQKDPGRRLRIGYVTPSFYNQVCKYFLIPLLDWHDHTQFELFAYANPPCEDETTAYYKTRFEHWVDIRAMTDDQLEQRIRDDQIDILIDVAGHTNENKLAVFARKPAPVSAHWLEYGYTTGLSAIDYYITDQACAAGEGTQQVFSENLWVLDGPAYVYRPDTRTADLTPLPALSNGYITFGSLSRSIRINHKVVKVWAAILDAIPNSRLVINSGDFEDAGVQEEMASRFMQYGIERERLLIGFSTPSWSVLKQIDIGLDCFPHNSGTTLLESLYMGIPFISMFDRPSVGRIGSSVLVAANHPEWIATTEMEYAQKAVMLAHDVERLVYLREHLREELQASPAMNEPAFARSMEKAYRQMWQLYCAKEET</sequence>
<dbReference type="Pfam" id="PF13844">
    <property type="entry name" value="Glyco_transf_41"/>
    <property type="match status" value="2"/>
</dbReference>
<comment type="pathway">
    <text evidence="1">Protein modification; protein glycosylation.</text>
</comment>
<comment type="caution">
    <text evidence="10">The sequence shown here is derived from an EMBL/GenBank/DDBJ whole genome shotgun (WGS) entry which is preliminary data.</text>
</comment>
<comment type="similarity">
    <text evidence="2">Belongs to the glycosyltransferase 41 family. O-GlcNAc transferase subfamily.</text>
</comment>
<gene>
    <name evidence="10" type="ORF">GCM10010946_29820</name>
</gene>
<dbReference type="InterPro" id="IPR011990">
    <property type="entry name" value="TPR-like_helical_dom_sf"/>
</dbReference>
<dbReference type="Pfam" id="PF13432">
    <property type="entry name" value="TPR_16"/>
    <property type="match status" value="1"/>
</dbReference>
<dbReference type="SMART" id="SM00028">
    <property type="entry name" value="TPR"/>
    <property type="match status" value="5"/>
</dbReference>
<evidence type="ECO:0000256" key="2">
    <source>
        <dbReference type="ARBA" id="ARBA00005386"/>
    </source>
</evidence>
<dbReference type="InterPro" id="IPR051939">
    <property type="entry name" value="Glycosyltr_41/O-GlcNAc_trsf"/>
</dbReference>
<accession>A0ABQ2Y132</accession>
<name>A0ABQ2Y132_9BURK</name>
<dbReference type="PROSITE" id="PS50005">
    <property type="entry name" value="TPR"/>
    <property type="match status" value="5"/>
</dbReference>
<feature type="repeat" description="TPR" evidence="8">
    <location>
        <begin position="283"/>
        <end position="316"/>
    </location>
</feature>
<evidence type="ECO:0000313" key="11">
    <source>
        <dbReference type="Proteomes" id="UP000653343"/>
    </source>
</evidence>
<dbReference type="Gene3D" id="3.40.50.2000">
    <property type="entry name" value="Glycogen Phosphorylase B"/>
    <property type="match status" value="1"/>
</dbReference>
<dbReference type="EMBL" id="BMYU01000008">
    <property type="protein sequence ID" value="GGX49203.1"/>
    <property type="molecule type" value="Genomic_DNA"/>
</dbReference>
<dbReference type="PANTHER" id="PTHR44835">
    <property type="entry name" value="UDP-N-ACETYLGLUCOSAMINE--PEPTIDE N-ACETYLGLUCOSAMINYLTRANSFERASE SPINDLY-RELATED"/>
    <property type="match status" value="1"/>
</dbReference>
<evidence type="ECO:0000256" key="1">
    <source>
        <dbReference type="ARBA" id="ARBA00004922"/>
    </source>
</evidence>
<dbReference type="Proteomes" id="UP000653343">
    <property type="component" value="Unassembled WGS sequence"/>
</dbReference>
<feature type="repeat" description="TPR" evidence="8">
    <location>
        <begin position="215"/>
        <end position="248"/>
    </location>
</feature>